<evidence type="ECO:0000259" key="4">
    <source>
        <dbReference type="PROSITE" id="PS51007"/>
    </source>
</evidence>
<evidence type="ECO:0000313" key="6">
    <source>
        <dbReference type="Proteomes" id="UP000249873"/>
    </source>
</evidence>
<name>A0A2Z4GEI9_9BACT</name>
<dbReference type="InterPro" id="IPR011444">
    <property type="entry name" value="DUF1549"/>
</dbReference>
<dbReference type="GO" id="GO:0046872">
    <property type="term" value="F:metal ion binding"/>
    <property type="evidence" value="ECO:0007669"/>
    <property type="project" value="UniProtKB-KW"/>
</dbReference>
<dbReference type="Pfam" id="PF07635">
    <property type="entry name" value="PSCyt1"/>
    <property type="match status" value="1"/>
</dbReference>
<dbReference type="Pfam" id="PF07587">
    <property type="entry name" value="PSD1"/>
    <property type="match status" value="1"/>
</dbReference>
<dbReference type="Proteomes" id="UP000249873">
    <property type="component" value="Chromosome"/>
</dbReference>
<dbReference type="PROSITE" id="PS51007">
    <property type="entry name" value="CYTC"/>
    <property type="match status" value="1"/>
</dbReference>
<protein>
    <recommendedName>
        <fullName evidence="4">Cytochrome c domain-containing protein</fullName>
    </recommendedName>
</protein>
<accession>A0A2Z4GEI9</accession>
<dbReference type="PANTHER" id="PTHR35889:SF3">
    <property type="entry name" value="F-BOX DOMAIN-CONTAINING PROTEIN"/>
    <property type="match status" value="1"/>
</dbReference>
<dbReference type="AlphaFoldDB" id="A0A2Z4GEI9"/>
<reference evidence="5 6" key="1">
    <citation type="submission" date="2018-05" db="EMBL/GenBank/DDBJ databases">
        <title>Complete genome sequence of Arcticibacterium luteifluviistationis SM1504T, a cytophagaceae bacterium isolated from Arctic surface seawater.</title>
        <authorList>
            <person name="Li Y."/>
            <person name="Qin Q.-L."/>
        </authorList>
    </citation>
    <scope>NUCLEOTIDE SEQUENCE [LARGE SCALE GENOMIC DNA]</scope>
    <source>
        <strain evidence="5 6">SM1504</strain>
    </source>
</reference>
<feature type="domain" description="Cytochrome c" evidence="4">
    <location>
        <begin position="14"/>
        <end position="105"/>
    </location>
</feature>
<organism evidence="5 6">
    <name type="scientific">Arcticibacterium luteifluviistationis</name>
    <dbReference type="NCBI Taxonomy" id="1784714"/>
    <lineage>
        <taxon>Bacteria</taxon>
        <taxon>Pseudomonadati</taxon>
        <taxon>Bacteroidota</taxon>
        <taxon>Cytophagia</taxon>
        <taxon>Cytophagales</taxon>
        <taxon>Leadbetterellaceae</taxon>
        <taxon>Arcticibacterium</taxon>
    </lineage>
</organism>
<keyword evidence="1 3" id="KW-0479">Metal-binding</keyword>
<evidence type="ECO:0000256" key="2">
    <source>
        <dbReference type="ARBA" id="ARBA00023004"/>
    </source>
</evidence>
<sequence>MYWVTSCKTQETVDYSTQIKPILNKKCIACHGGVKKQGGWSLLFEEEAKAKLKSGKYAIVPGDVKASEMIRRLTLEDPEERMPFEHEALPDEEIELLSQWIKEGAKWGEHWAYQKVEKATVPSTETDWAKNDIDHFILQKATENGLEMSPAAKPEILARRVSLDLIGFQKDSPTKTEYLKSPTLANYEKLVDELLASSHYGEKWTSMWLDLARYADTKGYERDAGRNIWRYRDWLINAFNADMPYDQFLTEQLAGDLLPNPTEEQYIATAFHRNTMTNDEGGTDNEEFRVAAVMDRVNTTWETLMGTTFACVQCHSHPYDGFKHEEYYQFMGFFNNTRDVDSYEDYPWIRHFDSKQKEELNQLADRLKQKTSEAETQKIVRFIKTLQPSIASLESDNFVNAELSDTKWLAMRNNSSARIPNVPWNGVNNLVMSYSSRLPGGKLLFHQGSPKGAVIGQMLLKHKSKGWELTEVSLEPINETDELYITYSNPNLKDNLTTGVSFNFFHFTNTFPDNSSKKAYWDLLNAKTENTPIMVDNTVSMSRETRVFERGSWLSLGDQVNPGTPALLNEFSEDYPKNRLGLAKWMTAEENPLTARTIVNRLWEQIWGIGIVETLEDLGTQGETPSNQALLDHLSWKLMHEYDWKLKPLLKEMVMSAAYKQDSKLSPEKIERDPSNRWMARGPRIRLSAEQIRDQALAATTILNPKMYGPPVMPTQPEGIWFSPYNGAKWVESEGDEKYRRALYTYWKRTSAYPSMLNFDAVGREVCSSRRIRTNTPLQALTTLNDEAYIDIATQMAEQIGFEKPQENIATAYKNLTGRTINAERANALLELYETAFKSYQESKANLPQKDAMILVFSAVLNLDEVLTKS</sequence>
<dbReference type="EMBL" id="CP029480">
    <property type="protein sequence ID" value="AWV99590.1"/>
    <property type="molecule type" value="Genomic_DNA"/>
</dbReference>
<dbReference type="InterPro" id="IPR022655">
    <property type="entry name" value="DUF1553"/>
</dbReference>
<evidence type="ECO:0000313" key="5">
    <source>
        <dbReference type="EMBL" id="AWV99590.1"/>
    </source>
</evidence>
<dbReference type="InterPro" id="IPR009056">
    <property type="entry name" value="Cyt_c-like_dom"/>
</dbReference>
<keyword evidence="2 3" id="KW-0408">Iron</keyword>
<evidence type="ECO:0000256" key="1">
    <source>
        <dbReference type="ARBA" id="ARBA00022723"/>
    </source>
</evidence>
<keyword evidence="6" id="KW-1185">Reference proteome</keyword>
<evidence type="ECO:0000256" key="3">
    <source>
        <dbReference type="PROSITE-ProRule" id="PRU00433"/>
    </source>
</evidence>
<dbReference type="GO" id="GO:0020037">
    <property type="term" value="F:heme binding"/>
    <property type="evidence" value="ECO:0007669"/>
    <property type="project" value="InterPro"/>
</dbReference>
<dbReference type="Pfam" id="PF07583">
    <property type="entry name" value="PSCyt2"/>
    <property type="match status" value="1"/>
</dbReference>
<dbReference type="KEGG" id="als:DJ013_16000"/>
<dbReference type="PANTHER" id="PTHR35889">
    <property type="entry name" value="CYCLOINULO-OLIGOSACCHARIDE FRUCTANOTRANSFERASE-RELATED"/>
    <property type="match status" value="1"/>
</dbReference>
<dbReference type="OrthoDB" id="1450284at2"/>
<keyword evidence="3" id="KW-0349">Heme</keyword>
<dbReference type="InterPro" id="IPR011429">
    <property type="entry name" value="Cyt_c_Planctomycete-type"/>
</dbReference>
<dbReference type="GO" id="GO:0009055">
    <property type="term" value="F:electron transfer activity"/>
    <property type="evidence" value="ECO:0007669"/>
    <property type="project" value="InterPro"/>
</dbReference>
<proteinExistence type="predicted"/>
<gene>
    <name evidence="5" type="ORF">DJ013_16000</name>
</gene>